<dbReference type="GO" id="GO:0003676">
    <property type="term" value="F:nucleic acid binding"/>
    <property type="evidence" value="ECO:0007669"/>
    <property type="project" value="InterPro"/>
</dbReference>
<dbReference type="GO" id="GO:0036297">
    <property type="term" value="P:interstrand cross-link repair"/>
    <property type="evidence" value="ECO:0007669"/>
    <property type="project" value="TreeGrafter"/>
</dbReference>
<dbReference type="Gene3D" id="3.40.50.300">
    <property type="entry name" value="P-loop containing nucleotide triphosphate hydrolases"/>
    <property type="match status" value="1"/>
</dbReference>
<dbReference type="PANTHER" id="PTHR47957:SF3">
    <property type="entry name" value="ATP-DEPENDENT HELICASE HRQ1"/>
    <property type="match status" value="1"/>
</dbReference>
<feature type="domain" description="DEAD/DEAH-box helicase" evidence="1">
    <location>
        <begin position="88"/>
        <end position="171"/>
    </location>
</feature>
<dbReference type="EMBL" id="JACIJJ010000001">
    <property type="protein sequence ID" value="MBB5696978.1"/>
    <property type="molecule type" value="Genomic_DNA"/>
</dbReference>
<dbReference type="Proteomes" id="UP000557739">
    <property type="component" value="Unassembled WGS sequence"/>
</dbReference>
<keyword evidence="3" id="KW-1185">Reference proteome</keyword>
<proteinExistence type="predicted"/>
<gene>
    <name evidence="2" type="ORF">FHR19_000303</name>
</gene>
<evidence type="ECO:0000259" key="1">
    <source>
        <dbReference type="Pfam" id="PF00270"/>
    </source>
</evidence>
<dbReference type="GO" id="GO:0043138">
    <property type="term" value="F:3'-5' DNA helicase activity"/>
    <property type="evidence" value="ECO:0007669"/>
    <property type="project" value="TreeGrafter"/>
</dbReference>
<dbReference type="PANTHER" id="PTHR47957">
    <property type="entry name" value="ATP-DEPENDENT HELICASE HRQ1"/>
    <property type="match status" value="1"/>
</dbReference>
<dbReference type="GO" id="GO:0006289">
    <property type="term" value="P:nucleotide-excision repair"/>
    <property type="evidence" value="ECO:0007669"/>
    <property type="project" value="TreeGrafter"/>
</dbReference>
<organism evidence="2 3">
    <name type="scientific">Sphingomonas yantingensis</name>
    <dbReference type="NCBI Taxonomy" id="1241761"/>
    <lineage>
        <taxon>Bacteria</taxon>
        <taxon>Pseudomonadati</taxon>
        <taxon>Pseudomonadota</taxon>
        <taxon>Alphaproteobacteria</taxon>
        <taxon>Sphingomonadales</taxon>
        <taxon>Sphingomonadaceae</taxon>
        <taxon>Sphingomonas</taxon>
    </lineage>
</organism>
<evidence type="ECO:0000313" key="2">
    <source>
        <dbReference type="EMBL" id="MBB5696978.1"/>
    </source>
</evidence>
<reference evidence="2 3" key="1">
    <citation type="submission" date="2020-08" db="EMBL/GenBank/DDBJ databases">
        <title>Genomic Encyclopedia of Type Strains, Phase IV (KMG-IV): sequencing the most valuable type-strain genomes for metagenomic binning, comparative biology and taxonomic classification.</title>
        <authorList>
            <person name="Goeker M."/>
        </authorList>
    </citation>
    <scope>NUCLEOTIDE SEQUENCE [LARGE SCALE GENOMIC DNA]</scope>
    <source>
        <strain evidence="2 3">DSM 27244</strain>
    </source>
</reference>
<protein>
    <recommendedName>
        <fullName evidence="1">DEAD/DEAH-box helicase domain-containing protein</fullName>
    </recommendedName>
</protein>
<evidence type="ECO:0000313" key="3">
    <source>
        <dbReference type="Proteomes" id="UP000557739"/>
    </source>
</evidence>
<dbReference type="InterPro" id="IPR027417">
    <property type="entry name" value="P-loop_NTPase"/>
</dbReference>
<sequence>MRTEINHMREALASYIEATYHLSDPKVVALRRTLLTGDGIAQTPYIESTPSYEGKRRYQDLDLPAGVGAFLTALADRSEDLLFNPPYEHQAQALELTTRADAAGSGIVVTTGTGSGKTESFLLPVLARLAEEALDRPKQFETRAVRALLLYPMNALVNDQLGRLRNLFGSGAVRKAFKDAGGRPAKFGRYTGRTLYPGFRNSKRDQQRLKTLDYYLTIEDAARGGSEKDQKLVETLREKGRWPGKLTEGVTVPTIAGLSEEDARSALVQLWLWQALKKHGIKLQHTPINVEGARGSSGVRPWTGKFSRKFTTLLEERGLKQWLKGDFAKIVTPVLRDVFSPGATGDFYVLGSKVALDMDPDTQWIRCERCTTVSPRNALVGIRIARACGKRRLYRGGAGDVRHGRCSC</sequence>
<dbReference type="AlphaFoldDB" id="A0A7W9AM40"/>
<dbReference type="RefSeq" id="WP_184023551.1">
    <property type="nucleotide sequence ID" value="NZ_JACIJJ010000001.1"/>
</dbReference>
<dbReference type="InterPro" id="IPR011545">
    <property type="entry name" value="DEAD/DEAH_box_helicase_dom"/>
</dbReference>
<comment type="caution">
    <text evidence="2">The sequence shown here is derived from an EMBL/GenBank/DDBJ whole genome shotgun (WGS) entry which is preliminary data.</text>
</comment>
<accession>A0A7W9AM40</accession>
<name>A0A7W9AM40_9SPHN</name>
<dbReference type="SUPFAM" id="SSF52540">
    <property type="entry name" value="P-loop containing nucleoside triphosphate hydrolases"/>
    <property type="match status" value="1"/>
</dbReference>
<dbReference type="GO" id="GO:0005524">
    <property type="term" value="F:ATP binding"/>
    <property type="evidence" value="ECO:0007669"/>
    <property type="project" value="InterPro"/>
</dbReference>
<dbReference type="Pfam" id="PF00270">
    <property type="entry name" value="DEAD"/>
    <property type="match status" value="1"/>
</dbReference>